<evidence type="ECO:0000313" key="2">
    <source>
        <dbReference type="EMBL" id="PSK01067.1"/>
    </source>
</evidence>
<feature type="transmembrane region" description="Helical" evidence="1">
    <location>
        <begin position="123"/>
        <end position="142"/>
    </location>
</feature>
<sequence length="165" mass="18467">MSNQAKVELDHVHAYPSDEPTVFNHLWARFAYTIIAWTILGLGINLGFFTSLILFFTPLAMDYLRFKPDTKLRIIARRVGLVTCGFWAAFGFIASSGVFTIVPEGENIMVMVAKNFVVFSGETFPVMIIWCIVGFNVFLTGIDPFIYQSKLEQIVIAGKETGLEG</sequence>
<comment type="caution">
    <text evidence="2">The sequence shown here is derived from an EMBL/GenBank/DDBJ whole genome shotgun (WGS) entry which is preliminary data.</text>
</comment>
<gene>
    <name evidence="2" type="ORF">C7R93_01120</name>
</gene>
<reference evidence="2 3" key="1">
    <citation type="submission" date="2018-03" db="EMBL/GenBank/DDBJ databases">
        <title>Brevisbacillus phylogenomics.</title>
        <authorList>
            <person name="Dunlap C."/>
        </authorList>
    </citation>
    <scope>NUCLEOTIDE SEQUENCE [LARGE SCALE GENOMIC DNA]</scope>
    <source>
        <strain evidence="2 3">NRRL NRS-1210</strain>
    </source>
</reference>
<dbReference type="RefSeq" id="WP_106837085.1">
    <property type="nucleotide sequence ID" value="NZ_JBCNIW010000033.1"/>
</dbReference>
<organism evidence="2 3">
    <name type="scientific">Brevibacillus fortis</name>
    <dbReference type="NCBI Taxonomy" id="2126352"/>
    <lineage>
        <taxon>Bacteria</taxon>
        <taxon>Bacillati</taxon>
        <taxon>Bacillota</taxon>
        <taxon>Bacilli</taxon>
        <taxon>Bacillales</taxon>
        <taxon>Paenibacillaceae</taxon>
        <taxon>Brevibacillus</taxon>
    </lineage>
</organism>
<keyword evidence="1" id="KW-0472">Membrane</keyword>
<dbReference type="EMBL" id="PXZM01000001">
    <property type="protein sequence ID" value="PSK01067.1"/>
    <property type="molecule type" value="Genomic_DNA"/>
</dbReference>
<keyword evidence="1" id="KW-1133">Transmembrane helix</keyword>
<evidence type="ECO:0000256" key="1">
    <source>
        <dbReference type="SAM" id="Phobius"/>
    </source>
</evidence>
<proteinExistence type="predicted"/>
<evidence type="ECO:0000313" key="3">
    <source>
        <dbReference type="Proteomes" id="UP000240419"/>
    </source>
</evidence>
<protein>
    <submittedName>
        <fullName evidence="2">Uncharacterized protein</fullName>
    </submittedName>
</protein>
<keyword evidence="1" id="KW-0812">Transmembrane</keyword>
<dbReference type="Proteomes" id="UP000240419">
    <property type="component" value="Unassembled WGS sequence"/>
</dbReference>
<dbReference type="AlphaFoldDB" id="A0A2P7VPB9"/>
<accession>A0A2P7VPB9</accession>
<name>A0A2P7VPB9_9BACL</name>
<feature type="transmembrane region" description="Helical" evidence="1">
    <location>
        <begin position="34"/>
        <end position="59"/>
    </location>
</feature>
<feature type="transmembrane region" description="Helical" evidence="1">
    <location>
        <begin position="79"/>
        <end position="103"/>
    </location>
</feature>
<keyword evidence="3" id="KW-1185">Reference proteome</keyword>
<dbReference type="OrthoDB" id="2991019at2"/>